<gene>
    <name evidence="2" type="ORF">SAMN04489764_3894</name>
</gene>
<proteinExistence type="predicted"/>
<evidence type="ECO:0000256" key="1">
    <source>
        <dbReference type="SAM" id="Phobius"/>
    </source>
</evidence>
<evidence type="ECO:0000313" key="3">
    <source>
        <dbReference type="Proteomes" id="UP000217103"/>
    </source>
</evidence>
<name>A0A1H1GXD8_9ACTN</name>
<dbReference type="Proteomes" id="UP000217103">
    <property type="component" value="Unassembled WGS sequence"/>
</dbReference>
<feature type="transmembrane region" description="Helical" evidence="1">
    <location>
        <begin position="105"/>
        <end position="132"/>
    </location>
</feature>
<feature type="transmembrane region" description="Helical" evidence="1">
    <location>
        <begin position="62"/>
        <end position="84"/>
    </location>
</feature>
<dbReference type="RefSeq" id="WP_093260769.1">
    <property type="nucleotide sequence ID" value="NZ_FNKK01000002.1"/>
</dbReference>
<feature type="transmembrane region" description="Helical" evidence="1">
    <location>
        <begin position="180"/>
        <end position="198"/>
    </location>
</feature>
<keyword evidence="3" id="KW-1185">Reference proteome</keyword>
<sequence length="261" mass="27360">MIALVRAELQKLFTTRLWWAMLIAMLLYTGANVGLITAVAGVETAQGASGVPGRDTIHFQQLVWSLGVGATVFTMIVGIVMMTAEYRYQTVTGTFLVTPRRGRVVAAKLLAGVVVGVLYGLATLLLTAAVVIPAVMLSGGEVVLFGEGVPRIMLGVLAALTLYVLFGIGLGALIRNQVGAIIGGIVWVFLIEALLANLPPLQTVGKWTPGGAANSLINVRIDTGFGEADLLPAWAAAAVLIGYAVIFSLVASQTTVRRDIT</sequence>
<dbReference type="AlphaFoldDB" id="A0A1H1GXD8"/>
<feature type="transmembrane region" description="Helical" evidence="1">
    <location>
        <begin position="231"/>
        <end position="251"/>
    </location>
</feature>
<dbReference type="STRING" id="35622.SAMN04489764_3894"/>
<feature type="transmembrane region" description="Helical" evidence="1">
    <location>
        <begin position="152"/>
        <end position="173"/>
    </location>
</feature>
<feature type="transmembrane region" description="Helical" evidence="1">
    <location>
        <begin position="17"/>
        <end position="42"/>
    </location>
</feature>
<dbReference type="EMBL" id="FNKK01000002">
    <property type="protein sequence ID" value="SDR17895.1"/>
    <property type="molecule type" value="Genomic_DNA"/>
</dbReference>
<accession>A0A1H1GXD8</accession>
<keyword evidence="1" id="KW-0812">Transmembrane</keyword>
<dbReference type="OrthoDB" id="5244396at2"/>
<dbReference type="Pfam" id="PF12730">
    <property type="entry name" value="ABC2_membrane_4"/>
    <property type="match status" value="1"/>
</dbReference>
<protein>
    <submittedName>
        <fullName evidence="2">ABC-2 family transporter protein</fullName>
    </submittedName>
</protein>
<reference evidence="2 3" key="1">
    <citation type="submission" date="2016-10" db="EMBL/GenBank/DDBJ databases">
        <authorList>
            <person name="de Groot N.N."/>
        </authorList>
    </citation>
    <scope>NUCLEOTIDE SEQUENCE [LARGE SCALE GENOMIC DNA]</scope>
    <source>
        <strain evidence="2 3">DSM 43794</strain>
    </source>
</reference>
<keyword evidence="1" id="KW-1133">Transmembrane helix</keyword>
<evidence type="ECO:0000313" key="2">
    <source>
        <dbReference type="EMBL" id="SDR17895.1"/>
    </source>
</evidence>
<keyword evidence="1" id="KW-0472">Membrane</keyword>
<organism evidence="2 3">
    <name type="scientific">Thermostaphylospora chromogena</name>
    <dbReference type="NCBI Taxonomy" id="35622"/>
    <lineage>
        <taxon>Bacteria</taxon>
        <taxon>Bacillati</taxon>
        <taxon>Actinomycetota</taxon>
        <taxon>Actinomycetes</taxon>
        <taxon>Streptosporangiales</taxon>
        <taxon>Thermomonosporaceae</taxon>
        <taxon>Thermostaphylospora</taxon>
    </lineage>
</organism>